<protein>
    <submittedName>
        <fullName evidence="2">Glycosyltransferase family 2 protein</fullName>
    </submittedName>
</protein>
<evidence type="ECO:0000313" key="2">
    <source>
        <dbReference type="EMBL" id="MBW4358897.1"/>
    </source>
</evidence>
<dbReference type="RefSeq" id="WP_219315444.1">
    <property type="nucleotide sequence ID" value="NZ_JAHWYN010000001.1"/>
</dbReference>
<organism evidence="2 3">
    <name type="scientific">Flavobacterium taihuense</name>
    <dbReference type="NCBI Taxonomy" id="2857508"/>
    <lineage>
        <taxon>Bacteria</taxon>
        <taxon>Pseudomonadati</taxon>
        <taxon>Bacteroidota</taxon>
        <taxon>Flavobacteriia</taxon>
        <taxon>Flavobacteriales</taxon>
        <taxon>Flavobacteriaceae</taxon>
        <taxon>Flavobacterium</taxon>
    </lineage>
</organism>
<gene>
    <name evidence="2" type="ORF">KZH69_00205</name>
</gene>
<dbReference type="InterPro" id="IPR001173">
    <property type="entry name" value="Glyco_trans_2-like"/>
</dbReference>
<dbReference type="CDD" id="cd00761">
    <property type="entry name" value="Glyco_tranf_GTA_type"/>
    <property type="match status" value="1"/>
</dbReference>
<keyword evidence="3" id="KW-1185">Reference proteome</keyword>
<dbReference type="Proteomes" id="UP000812031">
    <property type="component" value="Unassembled WGS sequence"/>
</dbReference>
<dbReference type="EMBL" id="JAHWYN010000001">
    <property type="protein sequence ID" value="MBW4358897.1"/>
    <property type="molecule type" value="Genomic_DNA"/>
</dbReference>
<dbReference type="PANTHER" id="PTHR22916">
    <property type="entry name" value="GLYCOSYLTRANSFERASE"/>
    <property type="match status" value="1"/>
</dbReference>
<evidence type="ECO:0000259" key="1">
    <source>
        <dbReference type="Pfam" id="PF00535"/>
    </source>
</evidence>
<feature type="domain" description="Glycosyltransferase 2-like" evidence="1">
    <location>
        <begin position="11"/>
        <end position="132"/>
    </location>
</feature>
<reference evidence="2 3" key="1">
    <citation type="submission" date="2021-07" db="EMBL/GenBank/DDBJ databases">
        <title>Flavobacterium sp. nov. isolated from sediment on the Taihu Lake.</title>
        <authorList>
            <person name="Qu J.-H."/>
        </authorList>
    </citation>
    <scope>NUCLEOTIDE SEQUENCE [LARGE SCALE GENOMIC DNA]</scope>
    <source>
        <strain evidence="2 3">NAS39</strain>
    </source>
</reference>
<dbReference type="Pfam" id="PF00535">
    <property type="entry name" value="Glycos_transf_2"/>
    <property type="match status" value="1"/>
</dbReference>
<comment type="caution">
    <text evidence="2">The sequence shown here is derived from an EMBL/GenBank/DDBJ whole genome shotgun (WGS) entry which is preliminary data.</text>
</comment>
<sequence length="324" mass="37838">MINNIDFPLVSVVIPTYNRSYSLHATIDSVIKQTYKNIEIIIVDDGSTDNTKYIVSSFGNKVVYIQKKHTGQADTRNVGLKYAKGEIIAPLDSDDMWYDEYLENSIGCMIEHKLDLFFSNWEHYNFSKYHVNIFPKFLNNINIPNKGCYIFDYAEFRRLLLIDSIAASSGLIIKKSSIPFGWNSQVNIGDDWFLQLEMIFKNLNCRVGFTNEVFWKKKRDSTNISDGRGGVIFRKLHIKDLHLILLKFSSYLDKQEREMIDLKIFQNTILISYLLLLKGNIGIEMKLVFIYIFKEPQLFLKALRKGIEKVILNKNYQFNFIKNL</sequence>
<dbReference type="PANTHER" id="PTHR22916:SF3">
    <property type="entry name" value="UDP-GLCNAC:BETAGAL BETA-1,3-N-ACETYLGLUCOSAMINYLTRANSFERASE-LIKE PROTEIN 1"/>
    <property type="match status" value="1"/>
</dbReference>
<proteinExistence type="predicted"/>
<accession>A0ABS6XRB8</accession>
<evidence type="ECO:0000313" key="3">
    <source>
        <dbReference type="Proteomes" id="UP000812031"/>
    </source>
</evidence>
<name>A0ABS6XRB8_9FLAO</name>